<dbReference type="RefSeq" id="WP_093287026.1">
    <property type="nucleotide sequence ID" value="NZ_FOFS01000010.1"/>
</dbReference>
<evidence type="ECO:0000256" key="4">
    <source>
        <dbReference type="ARBA" id="ARBA00022982"/>
    </source>
</evidence>
<dbReference type="GO" id="GO:0009055">
    <property type="term" value="F:electron transfer activity"/>
    <property type="evidence" value="ECO:0007669"/>
    <property type="project" value="InterPro"/>
</dbReference>
<evidence type="ECO:0000313" key="9">
    <source>
        <dbReference type="EMBL" id="SEQ75499.1"/>
    </source>
</evidence>
<keyword evidence="7" id="KW-0732">Signal</keyword>
<dbReference type="InterPro" id="IPR036909">
    <property type="entry name" value="Cyt_c-like_dom_sf"/>
</dbReference>
<keyword evidence="3 6" id="KW-0479">Metal-binding</keyword>
<dbReference type="GO" id="GO:0046872">
    <property type="term" value="F:metal ion binding"/>
    <property type="evidence" value="ECO:0007669"/>
    <property type="project" value="UniProtKB-KW"/>
</dbReference>
<dbReference type="Gene3D" id="1.10.760.10">
    <property type="entry name" value="Cytochrome c-like domain"/>
    <property type="match status" value="1"/>
</dbReference>
<dbReference type="OrthoDB" id="9805828at2"/>
<protein>
    <submittedName>
        <fullName evidence="9">Cytochrome c</fullName>
    </submittedName>
</protein>
<evidence type="ECO:0000256" key="1">
    <source>
        <dbReference type="ARBA" id="ARBA00022448"/>
    </source>
</evidence>
<proteinExistence type="predicted"/>
<name>A0A1H9ILV5_9GAMM</name>
<evidence type="ECO:0000313" key="10">
    <source>
        <dbReference type="Proteomes" id="UP000199233"/>
    </source>
</evidence>
<keyword evidence="2 6" id="KW-0349">Heme</keyword>
<feature type="domain" description="Cytochrome c" evidence="8">
    <location>
        <begin position="25"/>
        <end position="126"/>
    </location>
</feature>
<evidence type="ECO:0000256" key="6">
    <source>
        <dbReference type="PROSITE-ProRule" id="PRU00433"/>
    </source>
</evidence>
<keyword evidence="4" id="KW-0249">Electron transport</keyword>
<dbReference type="PRINTS" id="PR00604">
    <property type="entry name" value="CYTCHRMECIAB"/>
</dbReference>
<dbReference type="InterPro" id="IPR009056">
    <property type="entry name" value="Cyt_c-like_dom"/>
</dbReference>
<evidence type="ECO:0000256" key="3">
    <source>
        <dbReference type="ARBA" id="ARBA00022723"/>
    </source>
</evidence>
<feature type="signal peptide" evidence="7">
    <location>
        <begin position="1"/>
        <end position="25"/>
    </location>
</feature>
<dbReference type="STRING" id="489703.SAMN04488038_11088"/>
<keyword evidence="10" id="KW-1185">Reference proteome</keyword>
<organism evidence="9 10">
    <name type="scientific">Solimonas aquatica</name>
    <dbReference type="NCBI Taxonomy" id="489703"/>
    <lineage>
        <taxon>Bacteria</taxon>
        <taxon>Pseudomonadati</taxon>
        <taxon>Pseudomonadota</taxon>
        <taxon>Gammaproteobacteria</taxon>
        <taxon>Nevskiales</taxon>
        <taxon>Nevskiaceae</taxon>
        <taxon>Solimonas</taxon>
    </lineage>
</organism>
<dbReference type="Pfam" id="PF00034">
    <property type="entry name" value="Cytochrom_C"/>
    <property type="match status" value="1"/>
</dbReference>
<dbReference type="PANTHER" id="PTHR11961">
    <property type="entry name" value="CYTOCHROME C"/>
    <property type="match status" value="1"/>
</dbReference>
<evidence type="ECO:0000256" key="5">
    <source>
        <dbReference type="ARBA" id="ARBA00023004"/>
    </source>
</evidence>
<dbReference type="SUPFAM" id="SSF46626">
    <property type="entry name" value="Cytochrome c"/>
    <property type="match status" value="1"/>
</dbReference>
<evidence type="ECO:0000256" key="2">
    <source>
        <dbReference type="ARBA" id="ARBA00022617"/>
    </source>
</evidence>
<dbReference type="Proteomes" id="UP000199233">
    <property type="component" value="Unassembled WGS sequence"/>
</dbReference>
<evidence type="ECO:0000259" key="8">
    <source>
        <dbReference type="PROSITE" id="PS51007"/>
    </source>
</evidence>
<sequence>MSKTSHPLRAVLLGGALLLPVLAHADADRGADVFDEACGECHSVSPSLKNKKGPSLYGIVGRAAGQVQGFSYSDALLASGIHWTPDKIDAYINAPKTVIPGGKMKFDGMPKASERADVIDFLTQAGKGK</sequence>
<dbReference type="PROSITE" id="PS51007">
    <property type="entry name" value="CYTC"/>
    <property type="match status" value="1"/>
</dbReference>
<dbReference type="GO" id="GO:0020037">
    <property type="term" value="F:heme binding"/>
    <property type="evidence" value="ECO:0007669"/>
    <property type="project" value="InterPro"/>
</dbReference>
<dbReference type="AlphaFoldDB" id="A0A1H9ILV5"/>
<evidence type="ECO:0000256" key="7">
    <source>
        <dbReference type="SAM" id="SignalP"/>
    </source>
</evidence>
<accession>A0A1H9ILV5</accession>
<dbReference type="InterPro" id="IPR002327">
    <property type="entry name" value="Cyt_c_1A/1B"/>
</dbReference>
<reference evidence="9 10" key="1">
    <citation type="submission" date="2016-10" db="EMBL/GenBank/DDBJ databases">
        <authorList>
            <person name="de Groot N.N."/>
        </authorList>
    </citation>
    <scope>NUCLEOTIDE SEQUENCE [LARGE SCALE GENOMIC DNA]</scope>
    <source>
        <strain evidence="9 10">DSM 25927</strain>
    </source>
</reference>
<keyword evidence="1" id="KW-0813">Transport</keyword>
<gene>
    <name evidence="9" type="ORF">SAMN04488038_11088</name>
</gene>
<feature type="chain" id="PRO_5011531550" evidence="7">
    <location>
        <begin position="26"/>
        <end position="129"/>
    </location>
</feature>
<keyword evidence="5 6" id="KW-0408">Iron</keyword>
<dbReference type="EMBL" id="FOFS01000010">
    <property type="protein sequence ID" value="SEQ75499.1"/>
    <property type="molecule type" value="Genomic_DNA"/>
</dbReference>